<comment type="caution">
    <text evidence="2">The sequence shown here is derived from an EMBL/GenBank/DDBJ whole genome shotgun (WGS) entry which is preliminary data.</text>
</comment>
<evidence type="ECO:0000313" key="2">
    <source>
        <dbReference type="EMBL" id="RAJ97897.1"/>
    </source>
</evidence>
<accession>A0A327WX71</accession>
<organism evidence="2 3">
    <name type="scientific">Larkinella arboricola</name>
    <dbReference type="NCBI Taxonomy" id="643671"/>
    <lineage>
        <taxon>Bacteria</taxon>
        <taxon>Pseudomonadati</taxon>
        <taxon>Bacteroidota</taxon>
        <taxon>Cytophagia</taxon>
        <taxon>Cytophagales</taxon>
        <taxon>Spirosomataceae</taxon>
        <taxon>Larkinella</taxon>
    </lineage>
</organism>
<dbReference type="OrthoDB" id="955334at2"/>
<evidence type="ECO:0000259" key="1">
    <source>
        <dbReference type="Pfam" id="PF13648"/>
    </source>
</evidence>
<proteinExistence type="predicted"/>
<dbReference type="Pfam" id="PF13648">
    <property type="entry name" value="Lipocalin_4"/>
    <property type="match status" value="1"/>
</dbReference>
<sequence length="183" mass="20028">MKINHYLILVTLSVATLFGCSKSKDDVKPETTSLLTRKWSFSEVSVKTNAKTYAIPPSDEASFFGEDNTITFNTNNTYSTVEDGKVIEAGTWKLSGDGKTLTLIDIDKTTTDMTVNTLSDTAIELATRNVDVTKANHSDEELNIAFVAGMLLYVIDLDNGGTVDFSKEPEPKSYQVLLKGKAL</sequence>
<keyword evidence="3" id="KW-1185">Reference proteome</keyword>
<dbReference type="PROSITE" id="PS51257">
    <property type="entry name" value="PROKAR_LIPOPROTEIN"/>
    <property type="match status" value="1"/>
</dbReference>
<protein>
    <submittedName>
        <fullName evidence="2">Lipocalin-like protein</fullName>
    </submittedName>
</protein>
<name>A0A327WX71_LARAB</name>
<feature type="domain" description="Lipocalin-like" evidence="1">
    <location>
        <begin position="38"/>
        <end position="123"/>
    </location>
</feature>
<dbReference type="AlphaFoldDB" id="A0A327WX71"/>
<dbReference type="Proteomes" id="UP000248790">
    <property type="component" value="Unassembled WGS sequence"/>
</dbReference>
<gene>
    <name evidence="2" type="ORF">LX87_02803</name>
</gene>
<dbReference type="RefSeq" id="WP_111628849.1">
    <property type="nucleotide sequence ID" value="NZ_QLMC01000003.1"/>
</dbReference>
<reference evidence="2 3" key="1">
    <citation type="submission" date="2018-06" db="EMBL/GenBank/DDBJ databases">
        <title>Genomic Encyclopedia of Archaeal and Bacterial Type Strains, Phase II (KMG-II): from individual species to whole genera.</title>
        <authorList>
            <person name="Goeker M."/>
        </authorList>
    </citation>
    <scope>NUCLEOTIDE SEQUENCE [LARGE SCALE GENOMIC DNA]</scope>
    <source>
        <strain evidence="2 3">DSM 21851</strain>
    </source>
</reference>
<dbReference type="EMBL" id="QLMC01000003">
    <property type="protein sequence ID" value="RAJ97897.1"/>
    <property type="molecule type" value="Genomic_DNA"/>
</dbReference>
<evidence type="ECO:0000313" key="3">
    <source>
        <dbReference type="Proteomes" id="UP000248790"/>
    </source>
</evidence>
<dbReference type="InterPro" id="IPR024311">
    <property type="entry name" value="Lipocalin-like"/>
</dbReference>